<keyword evidence="1 3" id="KW-0489">Methyltransferase</keyword>
<dbReference type="GO" id="GO:0032259">
    <property type="term" value="P:methylation"/>
    <property type="evidence" value="ECO:0007669"/>
    <property type="project" value="UniProtKB-KW"/>
</dbReference>
<dbReference type="InterPro" id="IPR003788">
    <property type="entry name" value="NDUFAF7"/>
</dbReference>
<sequence>MGIAERIEAAMKKIDGLQRGCMTFHDYMALCLYDPDYGYYQQGSVRVGRDGDFYTSSAIGTIMGEKLAACMAQWHRRLGRRSDTAEWGAGTGELSKQILQAWAAQSPMRREEASYAIVDNSPAHLAAARRLLEPAEGMLPLHFLTEDQAWDGAWRRGGPLIVVANELLDAMPVHRIVMKDGGLREIGVTLTDDPDAPYVETHLPPSDPRIVQSLERDGIALREGQQAEVNLNAERWIARVGAMMQTGVLILIDYGHEAEELTAAHRMNGTLLCYANHLAHDDPYARPGMQDITAHVNFTACRRAAEAAGFREQYYATQKQFLLDYGVLDDLMNHDGTDPFGAAAKRNRAIRQLLLSDEMSEIFKVMVLQKEEEE</sequence>
<dbReference type="PANTHER" id="PTHR12049">
    <property type="entry name" value="PROTEIN ARGININE METHYLTRANSFERASE NDUFAF7, MITOCHONDRIAL"/>
    <property type="match status" value="1"/>
</dbReference>
<dbReference type="Proteomes" id="UP001589747">
    <property type="component" value="Unassembled WGS sequence"/>
</dbReference>
<evidence type="ECO:0000313" key="3">
    <source>
        <dbReference type="EMBL" id="MFB9325440.1"/>
    </source>
</evidence>
<dbReference type="GO" id="GO:0008168">
    <property type="term" value="F:methyltransferase activity"/>
    <property type="evidence" value="ECO:0007669"/>
    <property type="project" value="UniProtKB-KW"/>
</dbReference>
<gene>
    <name evidence="3" type="ORF">ACFFSY_05840</name>
</gene>
<proteinExistence type="predicted"/>
<dbReference type="EMBL" id="JBHMDO010000010">
    <property type="protein sequence ID" value="MFB9325440.1"/>
    <property type="molecule type" value="Genomic_DNA"/>
</dbReference>
<dbReference type="Gene3D" id="3.40.50.12710">
    <property type="match status" value="1"/>
</dbReference>
<comment type="caution">
    <text evidence="3">The sequence shown here is derived from an EMBL/GenBank/DDBJ whole genome shotgun (WGS) entry which is preliminary data.</text>
</comment>
<evidence type="ECO:0000256" key="2">
    <source>
        <dbReference type="ARBA" id="ARBA00022679"/>
    </source>
</evidence>
<reference evidence="3 4" key="1">
    <citation type="submission" date="2024-09" db="EMBL/GenBank/DDBJ databases">
        <authorList>
            <person name="Sun Q."/>
            <person name="Mori K."/>
        </authorList>
    </citation>
    <scope>NUCLEOTIDE SEQUENCE [LARGE SCALE GENOMIC DNA]</scope>
    <source>
        <strain evidence="3 4">TISTR 2452</strain>
    </source>
</reference>
<dbReference type="PANTHER" id="PTHR12049:SF7">
    <property type="entry name" value="PROTEIN ARGININE METHYLTRANSFERASE NDUFAF7, MITOCHONDRIAL"/>
    <property type="match status" value="1"/>
</dbReference>
<dbReference type="InterPro" id="IPR029063">
    <property type="entry name" value="SAM-dependent_MTases_sf"/>
</dbReference>
<accession>A0ABV5KKL7</accession>
<dbReference type="Pfam" id="PF02636">
    <property type="entry name" value="Methyltransf_28"/>
    <property type="match status" value="1"/>
</dbReference>
<keyword evidence="2" id="KW-0808">Transferase</keyword>
<dbReference type="InterPro" id="IPR038375">
    <property type="entry name" value="NDUFAF7_sf"/>
</dbReference>
<evidence type="ECO:0000313" key="4">
    <source>
        <dbReference type="Proteomes" id="UP001589747"/>
    </source>
</evidence>
<dbReference type="SUPFAM" id="SSF53335">
    <property type="entry name" value="S-adenosyl-L-methionine-dependent methyltransferases"/>
    <property type="match status" value="1"/>
</dbReference>
<name>A0ABV5KKL7_9BACL</name>
<evidence type="ECO:0000256" key="1">
    <source>
        <dbReference type="ARBA" id="ARBA00022603"/>
    </source>
</evidence>
<keyword evidence="4" id="KW-1185">Reference proteome</keyword>
<organism evidence="3 4">
    <name type="scientific">Paenibacillus aurantiacus</name>
    <dbReference type="NCBI Taxonomy" id="1936118"/>
    <lineage>
        <taxon>Bacteria</taxon>
        <taxon>Bacillati</taxon>
        <taxon>Bacillota</taxon>
        <taxon>Bacilli</taxon>
        <taxon>Bacillales</taxon>
        <taxon>Paenibacillaceae</taxon>
        <taxon>Paenibacillus</taxon>
    </lineage>
</organism>
<dbReference type="RefSeq" id="WP_377491260.1">
    <property type="nucleotide sequence ID" value="NZ_JBHMDO010000010.1"/>
</dbReference>
<protein>
    <submittedName>
        <fullName evidence="3">Class I SAM-dependent methyltransferase</fullName>
    </submittedName>
</protein>